<feature type="compositionally biased region" description="Low complexity" evidence="6">
    <location>
        <begin position="148"/>
        <end position="180"/>
    </location>
</feature>
<dbReference type="EMBL" id="FXTK01000011">
    <property type="protein sequence ID" value="SMO78341.1"/>
    <property type="molecule type" value="Genomic_DNA"/>
</dbReference>
<accession>A0A521E4Q4</accession>
<feature type="transmembrane region" description="Helical" evidence="7">
    <location>
        <begin position="214"/>
        <end position="237"/>
    </location>
</feature>
<dbReference type="PANTHER" id="PTHR21716:SF16">
    <property type="entry name" value="BLL1467 PROTEIN"/>
    <property type="match status" value="1"/>
</dbReference>
<proteinExistence type="inferred from homology"/>
<dbReference type="GO" id="GO:0055085">
    <property type="term" value="P:transmembrane transport"/>
    <property type="evidence" value="ECO:0007669"/>
    <property type="project" value="TreeGrafter"/>
</dbReference>
<name>A0A521E4Q4_9RHOB</name>
<feature type="region of interest" description="Disordered" evidence="6">
    <location>
        <begin position="139"/>
        <end position="189"/>
    </location>
</feature>
<feature type="transmembrane region" description="Helical" evidence="7">
    <location>
        <begin position="308"/>
        <end position="326"/>
    </location>
</feature>
<evidence type="ECO:0000256" key="6">
    <source>
        <dbReference type="SAM" id="MobiDB-lite"/>
    </source>
</evidence>
<keyword evidence="9" id="KW-1185">Reference proteome</keyword>
<dbReference type="Proteomes" id="UP000319014">
    <property type="component" value="Unassembled WGS sequence"/>
</dbReference>
<organism evidence="8 9">
    <name type="scientific">Paracoccus laeviglucosivorans</name>
    <dbReference type="NCBI Taxonomy" id="1197861"/>
    <lineage>
        <taxon>Bacteria</taxon>
        <taxon>Pseudomonadati</taxon>
        <taxon>Pseudomonadota</taxon>
        <taxon>Alphaproteobacteria</taxon>
        <taxon>Rhodobacterales</taxon>
        <taxon>Paracoccaceae</taxon>
        <taxon>Paracoccus</taxon>
    </lineage>
</organism>
<protein>
    <submittedName>
        <fullName evidence="8">Predicted PurR-regulated permease PerM</fullName>
    </submittedName>
</protein>
<evidence type="ECO:0000256" key="3">
    <source>
        <dbReference type="ARBA" id="ARBA00022692"/>
    </source>
</evidence>
<dbReference type="Pfam" id="PF01594">
    <property type="entry name" value="AI-2E_transport"/>
    <property type="match status" value="1"/>
</dbReference>
<comment type="subcellular location">
    <subcellularLocation>
        <location evidence="1">Membrane</location>
        <topology evidence="1">Multi-pass membrane protein</topology>
    </subcellularLocation>
</comment>
<dbReference type="GO" id="GO:0016020">
    <property type="term" value="C:membrane"/>
    <property type="evidence" value="ECO:0007669"/>
    <property type="project" value="UniProtKB-SubCell"/>
</dbReference>
<comment type="similarity">
    <text evidence="2">Belongs to the autoinducer-2 exporter (AI-2E) (TC 2.A.86) family.</text>
</comment>
<feature type="region of interest" description="Disordered" evidence="6">
    <location>
        <begin position="411"/>
        <end position="437"/>
    </location>
</feature>
<feature type="transmembrane region" description="Helical" evidence="7">
    <location>
        <begin position="47"/>
        <end position="64"/>
    </location>
</feature>
<dbReference type="InterPro" id="IPR002549">
    <property type="entry name" value="AI-2E-like"/>
</dbReference>
<keyword evidence="5 7" id="KW-0472">Membrane</keyword>
<feature type="transmembrane region" description="Helical" evidence="7">
    <location>
        <begin position="266"/>
        <end position="288"/>
    </location>
</feature>
<evidence type="ECO:0000256" key="2">
    <source>
        <dbReference type="ARBA" id="ARBA00009773"/>
    </source>
</evidence>
<evidence type="ECO:0000313" key="9">
    <source>
        <dbReference type="Proteomes" id="UP000319014"/>
    </source>
</evidence>
<dbReference type="OrthoDB" id="9799225at2"/>
<dbReference type="PANTHER" id="PTHR21716">
    <property type="entry name" value="TRANSMEMBRANE PROTEIN"/>
    <property type="match status" value="1"/>
</dbReference>
<keyword evidence="4 7" id="KW-1133">Transmembrane helix</keyword>
<reference evidence="8 9" key="1">
    <citation type="submission" date="2017-05" db="EMBL/GenBank/DDBJ databases">
        <authorList>
            <person name="Varghese N."/>
            <person name="Submissions S."/>
        </authorList>
    </citation>
    <scope>NUCLEOTIDE SEQUENCE [LARGE SCALE GENOMIC DNA]</scope>
    <source>
        <strain evidence="8 9">DSM 100094</strain>
    </source>
</reference>
<feature type="transmembrane region" description="Helical" evidence="7">
    <location>
        <begin position="21"/>
        <end position="41"/>
    </location>
</feature>
<evidence type="ECO:0000256" key="1">
    <source>
        <dbReference type="ARBA" id="ARBA00004141"/>
    </source>
</evidence>
<feature type="transmembrane region" description="Helical" evidence="7">
    <location>
        <begin position="76"/>
        <end position="97"/>
    </location>
</feature>
<evidence type="ECO:0000313" key="8">
    <source>
        <dbReference type="EMBL" id="SMO78341.1"/>
    </source>
</evidence>
<feature type="transmembrane region" description="Helical" evidence="7">
    <location>
        <begin position="333"/>
        <end position="355"/>
    </location>
</feature>
<keyword evidence="3 7" id="KW-0812">Transmembrane</keyword>
<dbReference type="AlphaFoldDB" id="A0A521E4Q4"/>
<evidence type="ECO:0000256" key="4">
    <source>
        <dbReference type="ARBA" id="ARBA00022989"/>
    </source>
</evidence>
<feature type="transmembrane region" description="Helical" evidence="7">
    <location>
        <begin position="375"/>
        <end position="396"/>
    </location>
</feature>
<evidence type="ECO:0000256" key="7">
    <source>
        <dbReference type="SAM" id="Phobius"/>
    </source>
</evidence>
<evidence type="ECO:0000256" key="5">
    <source>
        <dbReference type="ARBA" id="ARBA00023136"/>
    </source>
</evidence>
<gene>
    <name evidence="8" type="ORF">SAMN06265221_11117</name>
</gene>
<sequence length="437" mass="47609">MSPENPNHMFPLSDHRERQSLPRVANWAVIGIFLLLMFSFFAQARAFLMPVTLAILLFFVFSPFRRFMERLHIAPVISATIVSLGLVVLVSVIGFIVSGPINRLIDNSSLIEYRLEQRFDDIRSNFKGLERAAAKIDELTGGGGGTLPEGQSTPAAPTPNDDPTSNVTGTVTGTVTSVPTPGAPQPPDQHIQVEVNSAPQSSALTGAMELGPAFIGQIIFTLFMLFFLISSGDLLYLKIVQSFDRMSEKRAAYLALREIEQRLGDYLGAITLINACLGIAIGLAMWAWDMPSPMLFGVSAFLLNYIPYLGPVTGVIIASLVGIFVFDDFFTPLMVGVTYLTITSIEGQLITPYFVSRKLQLNTVVVFLTVALWAWLWSVLGMIVAVPLLVVMRVLADHIPGLEKFGNFLAGEDPPQLEAEDEEPPPSPSSGAFVSKG</sequence>